<feature type="region of interest" description="Disordered" evidence="1">
    <location>
        <begin position="150"/>
        <end position="196"/>
    </location>
</feature>
<gene>
    <name evidence="5" type="ORF">BT96DRAFT_961963</name>
</gene>
<feature type="domain" description="Vid27 N-terminal" evidence="4">
    <location>
        <begin position="1"/>
        <end position="153"/>
    </location>
</feature>
<keyword evidence="6" id="KW-1185">Reference proteome</keyword>
<feature type="region of interest" description="Disordered" evidence="1">
    <location>
        <begin position="343"/>
        <end position="384"/>
    </location>
</feature>
<evidence type="ECO:0000256" key="1">
    <source>
        <dbReference type="SAM" id="MobiDB-lite"/>
    </source>
</evidence>
<dbReference type="PANTHER" id="PTHR31913">
    <property type="entry name" value="VACUOLAR IMPORT AND DEGRADATION PROTEIN 27"/>
    <property type="match status" value="1"/>
</dbReference>
<dbReference type="Proteomes" id="UP000799118">
    <property type="component" value="Unassembled WGS sequence"/>
</dbReference>
<feature type="domain" description="Vid27 PH-like" evidence="3">
    <location>
        <begin position="206"/>
        <end position="310"/>
    </location>
</feature>
<proteinExistence type="predicted"/>
<dbReference type="OrthoDB" id="10251113at2759"/>
<reference evidence="5" key="1">
    <citation type="journal article" date="2019" name="Environ. Microbiol.">
        <title>Fungal ecological strategies reflected in gene transcription - a case study of two litter decomposers.</title>
        <authorList>
            <person name="Barbi F."/>
            <person name="Kohler A."/>
            <person name="Barry K."/>
            <person name="Baskaran P."/>
            <person name="Daum C."/>
            <person name="Fauchery L."/>
            <person name="Ihrmark K."/>
            <person name="Kuo A."/>
            <person name="LaButti K."/>
            <person name="Lipzen A."/>
            <person name="Morin E."/>
            <person name="Grigoriev I.V."/>
            <person name="Henrissat B."/>
            <person name="Lindahl B."/>
            <person name="Martin F."/>
        </authorList>
    </citation>
    <scope>NUCLEOTIDE SEQUENCE</scope>
    <source>
        <strain evidence="5">JB14</strain>
    </source>
</reference>
<name>A0A6A4IJA2_9AGAR</name>
<dbReference type="Pfam" id="PF08553">
    <property type="entry name" value="VID27"/>
    <property type="match status" value="1"/>
</dbReference>
<dbReference type="GO" id="GO:0005634">
    <property type="term" value="C:nucleus"/>
    <property type="evidence" value="ECO:0007669"/>
    <property type="project" value="TreeGrafter"/>
</dbReference>
<evidence type="ECO:0000259" key="2">
    <source>
        <dbReference type="Pfam" id="PF08553"/>
    </source>
</evidence>
<dbReference type="InterPro" id="IPR040768">
    <property type="entry name" value="Vid27_PH"/>
</dbReference>
<dbReference type="SUPFAM" id="SSF69322">
    <property type="entry name" value="Tricorn protease domain 2"/>
    <property type="match status" value="1"/>
</dbReference>
<dbReference type="Pfam" id="PF17747">
    <property type="entry name" value="VID27_PH"/>
    <property type="match status" value="1"/>
</dbReference>
<evidence type="ECO:0000313" key="6">
    <source>
        <dbReference type="Proteomes" id="UP000799118"/>
    </source>
</evidence>
<protein>
    <submittedName>
        <fullName evidence="5">VID27 cytoplasmic protein</fullName>
    </submittedName>
</protein>
<dbReference type="InterPro" id="IPR013863">
    <property type="entry name" value="VID27_C"/>
</dbReference>
<dbReference type="Pfam" id="PF17748">
    <property type="entry name" value="VID27_N"/>
    <property type="match status" value="1"/>
</dbReference>
<feature type="region of interest" description="Disordered" evidence="1">
    <location>
        <begin position="716"/>
        <end position="736"/>
    </location>
</feature>
<evidence type="ECO:0000259" key="4">
    <source>
        <dbReference type="Pfam" id="PF17748"/>
    </source>
</evidence>
<dbReference type="EMBL" id="ML769385">
    <property type="protein sequence ID" value="KAE9410616.1"/>
    <property type="molecule type" value="Genomic_DNA"/>
</dbReference>
<dbReference type="GO" id="GO:0005737">
    <property type="term" value="C:cytoplasm"/>
    <property type="evidence" value="ECO:0007669"/>
    <property type="project" value="TreeGrafter"/>
</dbReference>
<feature type="compositionally biased region" description="Acidic residues" evidence="1">
    <location>
        <begin position="343"/>
        <end position="373"/>
    </location>
</feature>
<dbReference type="InterPro" id="IPR040458">
    <property type="entry name" value="Vid27"/>
</dbReference>
<feature type="compositionally biased region" description="Polar residues" evidence="1">
    <location>
        <begin position="170"/>
        <end position="185"/>
    </location>
</feature>
<dbReference type="InterPro" id="IPR040979">
    <property type="entry name" value="Vid27_N"/>
</dbReference>
<feature type="domain" description="Vacuolar import/degradation Vid27 C-terminal" evidence="2">
    <location>
        <begin position="382"/>
        <end position="720"/>
    </location>
</feature>
<dbReference type="PANTHER" id="PTHR31913:SF0">
    <property type="entry name" value="VACUOLAR IMPORT AND DEGRADATION PROTEIN 27"/>
    <property type="match status" value="1"/>
</dbReference>
<evidence type="ECO:0000313" key="5">
    <source>
        <dbReference type="EMBL" id="KAE9410616.1"/>
    </source>
</evidence>
<dbReference type="AlphaFoldDB" id="A0A6A4IJA2"/>
<accession>A0A6A4IJA2</accession>
<organism evidence="5 6">
    <name type="scientific">Gymnopus androsaceus JB14</name>
    <dbReference type="NCBI Taxonomy" id="1447944"/>
    <lineage>
        <taxon>Eukaryota</taxon>
        <taxon>Fungi</taxon>
        <taxon>Dikarya</taxon>
        <taxon>Basidiomycota</taxon>
        <taxon>Agaricomycotina</taxon>
        <taxon>Agaricomycetes</taxon>
        <taxon>Agaricomycetidae</taxon>
        <taxon>Agaricales</taxon>
        <taxon>Marasmiineae</taxon>
        <taxon>Omphalotaceae</taxon>
        <taxon>Gymnopus</taxon>
    </lineage>
</organism>
<sequence length="736" mass="83077">MNIFRSLIGKVWQDPNAAEVVKISTGQLFLLRPGNIRTSRECIYNEALATIRRVPTVEHNFLLVITRVYEEGGQELLEDEDETDEEREFLISHELEFRTDKTPEGDPTFVWRDLAGDVDEFFEFVAIGTNEPTKLSLKFACTVPCTSEFVYKPPTMQKPPPRRKVNRPPSTSSVEEVNPAPSSVPSKGKAKAPERIPLPGPSIFRLEEVELYHWEEGQQNFFQQGIVEANIAKQGQGFNYFLCASNDTEGVVLSHRFHPSMNPKYAPKIPSFTWNYYQEGDATSGSWALKFHSEEHYSQFRAMYERCAWEDINQVSFDKMKEEDRRYILSADEDVEMLDADIEDEEDEEEVLSELDPDEESESEEEEGYEDEDAPRMIGGDSNSQLTVGYKGDRAYVVRGNNIGVFAHNSESNSMKYDGTISRLATTKGKVFKPKSVMLHDQDTKMILMNPTEPNSLFQADIEYGKIVEEWKVHDDITTSFAQTTQEQTLVGASHNALFRIDPRVSGTKMVDSQYKQYAGKNKFSGITTTASGKLAVASEKGDLRLFDAIGKNAKTALPPLGDPILGIDVTADGRWIVATTKTYLLLIDTLIGEGKYQGSLGFDRSFPATAKPIPRRLRLRNEHVAYMNHDISFTPARFNIGEGQDENAIVTSTGQFVIAWDFAKVKKGLLDRYEIKKYEDKVVQDNFKFNDDKEIIVALKNNVIQVNKKALKKPTRRSLGAGTPASRSDIVNAPY</sequence>
<evidence type="ECO:0000259" key="3">
    <source>
        <dbReference type="Pfam" id="PF17747"/>
    </source>
</evidence>